<gene>
    <name evidence="1" type="ORF">HPLM_LOCUS15880</name>
</gene>
<protein>
    <submittedName>
        <fullName evidence="3">NGF domain-containing protein</fullName>
    </submittedName>
</protein>
<reference evidence="3" key="1">
    <citation type="submission" date="2017-02" db="UniProtKB">
        <authorList>
            <consortium name="WormBaseParasite"/>
        </authorList>
    </citation>
    <scope>IDENTIFICATION</scope>
</reference>
<reference evidence="1 2" key="2">
    <citation type="submission" date="2018-11" db="EMBL/GenBank/DDBJ databases">
        <authorList>
            <consortium name="Pathogen Informatics"/>
        </authorList>
    </citation>
    <scope>NUCLEOTIDE SEQUENCE [LARGE SCALE GENOMIC DNA]</scope>
    <source>
        <strain evidence="1 2">MHpl1</strain>
    </source>
</reference>
<evidence type="ECO:0000313" key="1">
    <source>
        <dbReference type="EMBL" id="VDO58152.1"/>
    </source>
</evidence>
<evidence type="ECO:0000313" key="3">
    <source>
        <dbReference type="WBParaSite" id="HPLM_0001588801-mRNA-1"/>
    </source>
</evidence>
<dbReference type="Proteomes" id="UP000268014">
    <property type="component" value="Unassembled WGS sequence"/>
</dbReference>
<sequence length="163" mass="19630">MFIGHRYDKTDRITGGEDRENREELKGYAISTRNKGLPSKTYITHRMINESEIDWIAWQIRRRNKRTSQSRRGCVDIYHCRIHFALRINSNHNWSFIRFDYAVKRNYRFEETIAIRTISITCTITCAHKRSIIYRCKWYIAYIISLIYPYAIITEENCQQVHG</sequence>
<proteinExistence type="predicted"/>
<evidence type="ECO:0000313" key="2">
    <source>
        <dbReference type="Proteomes" id="UP000268014"/>
    </source>
</evidence>
<dbReference type="WBParaSite" id="HPLM_0001588801-mRNA-1">
    <property type="protein sequence ID" value="HPLM_0001588801-mRNA-1"/>
    <property type="gene ID" value="HPLM_0001588801"/>
</dbReference>
<accession>A0A0N4WVZ4</accession>
<dbReference type="AlphaFoldDB" id="A0A0N4WVZ4"/>
<organism evidence="3">
    <name type="scientific">Haemonchus placei</name>
    <name type="common">Barber's pole worm</name>
    <dbReference type="NCBI Taxonomy" id="6290"/>
    <lineage>
        <taxon>Eukaryota</taxon>
        <taxon>Metazoa</taxon>
        <taxon>Ecdysozoa</taxon>
        <taxon>Nematoda</taxon>
        <taxon>Chromadorea</taxon>
        <taxon>Rhabditida</taxon>
        <taxon>Rhabditina</taxon>
        <taxon>Rhabditomorpha</taxon>
        <taxon>Strongyloidea</taxon>
        <taxon>Trichostrongylidae</taxon>
        <taxon>Haemonchus</taxon>
    </lineage>
</organism>
<name>A0A0N4WVZ4_HAEPC</name>
<dbReference type="EMBL" id="UZAF01019169">
    <property type="protein sequence ID" value="VDO58152.1"/>
    <property type="molecule type" value="Genomic_DNA"/>
</dbReference>
<keyword evidence="2" id="KW-1185">Reference proteome</keyword>